<keyword evidence="2 3" id="KW-0040">ANK repeat</keyword>
<keyword evidence="6" id="KW-1185">Reference proteome</keyword>
<name>A0AAJ7X5N0_PETMA</name>
<feature type="repeat" description="ANK" evidence="3">
    <location>
        <begin position="605"/>
        <end position="638"/>
    </location>
</feature>
<feature type="region of interest" description="Disordered" evidence="4">
    <location>
        <begin position="162"/>
        <end position="212"/>
    </location>
</feature>
<feature type="repeat" description="ANK" evidence="3">
    <location>
        <begin position="378"/>
        <end position="403"/>
    </location>
</feature>
<dbReference type="PROSITE" id="PS50297">
    <property type="entry name" value="ANK_REP_REGION"/>
    <property type="match status" value="11"/>
</dbReference>
<evidence type="ECO:0000256" key="1">
    <source>
        <dbReference type="ARBA" id="ARBA00022737"/>
    </source>
</evidence>
<evidence type="ECO:0000256" key="2">
    <source>
        <dbReference type="ARBA" id="ARBA00023043"/>
    </source>
</evidence>
<dbReference type="PANTHER" id="PTHR24198:SF165">
    <property type="entry name" value="ANKYRIN REPEAT-CONTAINING PROTEIN-RELATED"/>
    <property type="match status" value="1"/>
</dbReference>
<feature type="repeat" description="ANK" evidence="3">
    <location>
        <begin position="506"/>
        <end position="538"/>
    </location>
</feature>
<feature type="domain" description="CARD" evidence="5">
    <location>
        <begin position="45"/>
        <end position="117"/>
    </location>
</feature>
<accession>A0AAJ7X5N0</accession>
<dbReference type="RefSeq" id="XP_032822186.1">
    <property type="nucleotide sequence ID" value="XM_032966295.1"/>
</dbReference>
<dbReference type="Gene3D" id="1.25.40.20">
    <property type="entry name" value="Ankyrin repeat-containing domain"/>
    <property type="match status" value="7"/>
</dbReference>
<feature type="repeat" description="ANK" evidence="3">
    <location>
        <begin position="282"/>
        <end position="314"/>
    </location>
</feature>
<feature type="repeat" description="ANK" evidence="3">
    <location>
        <begin position="249"/>
        <end position="281"/>
    </location>
</feature>
<evidence type="ECO:0000313" key="6">
    <source>
        <dbReference type="Proteomes" id="UP001318040"/>
    </source>
</evidence>
<dbReference type="InterPro" id="IPR011029">
    <property type="entry name" value="DEATH-like_dom_sf"/>
</dbReference>
<dbReference type="KEGG" id="pmrn:116948964"/>
<feature type="repeat" description="ANK" evidence="3">
    <location>
        <begin position="345"/>
        <end position="377"/>
    </location>
</feature>
<dbReference type="Proteomes" id="UP001318040">
    <property type="component" value="Chromosome 35"/>
</dbReference>
<feature type="repeat" description="ANK" evidence="3">
    <location>
        <begin position="572"/>
        <end position="604"/>
    </location>
</feature>
<feature type="repeat" description="ANK" evidence="3">
    <location>
        <begin position="715"/>
        <end position="739"/>
    </location>
</feature>
<dbReference type="PRINTS" id="PR01415">
    <property type="entry name" value="ANKYRIN"/>
</dbReference>
<dbReference type="PROSITE" id="PS50088">
    <property type="entry name" value="ANK_REPEAT"/>
    <property type="match status" value="12"/>
</dbReference>
<keyword evidence="1" id="KW-0677">Repeat</keyword>
<reference evidence="7" key="1">
    <citation type="submission" date="2025-08" db="UniProtKB">
        <authorList>
            <consortium name="RefSeq"/>
        </authorList>
    </citation>
    <scope>IDENTIFICATION</scope>
    <source>
        <tissue evidence="7">Sperm</tissue>
    </source>
</reference>
<dbReference type="InterPro" id="IPR001315">
    <property type="entry name" value="CARD"/>
</dbReference>
<dbReference type="PROSITE" id="PS50209">
    <property type="entry name" value="CARD"/>
    <property type="match status" value="1"/>
</dbReference>
<dbReference type="Pfam" id="PF12796">
    <property type="entry name" value="Ank_2"/>
    <property type="match status" value="5"/>
</dbReference>
<organism evidence="6 7">
    <name type="scientific">Petromyzon marinus</name>
    <name type="common">Sea lamprey</name>
    <dbReference type="NCBI Taxonomy" id="7757"/>
    <lineage>
        <taxon>Eukaryota</taxon>
        <taxon>Metazoa</taxon>
        <taxon>Chordata</taxon>
        <taxon>Craniata</taxon>
        <taxon>Vertebrata</taxon>
        <taxon>Cyclostomata</taxon>
        <taxon>Hyperoartia</taxon>
        <taxon>Petromyzontiformes</taxon>
        <taxon>Petromyzontidae</taxon>
        <taxon>Petromyzon</taxon>
    </lineage>
</organism>
<dbReference type="InterPro" id="IPR036770">
    <property type="entry name" value="Ankyrin_rpt-contain_sf"/>
</dbReference>
<dbReference type="PANTHER" id="PTHR24198">
    <property type="entry name" value="ANKYRIN REPEAT AND PROTEIN KINASE DOMAIN-CONTAINING PROTEIN"/>
    <property type="match status" value="1"/>
</dbReference>
<feature type="repeat" description="ANK" evidence="3">
    <location>
        <begin position="539"/>
        <end position="571"/>
    </location>
</feature>
<feature type="compositionally biased region" description="Pro residues" evidence="4">
    <location>
        <begin position="201"/>
        <end position="210"/>
    </location>
</feature>
<feature type="repeat" description="ANK" evidence="3">
    <location>
        <begin position="672"/>
        <end position="696"/>
    </location>
</feature>
<protein>
    <submittedName>
        <fullName evidence="7">Ankyrin-1-like</fullName>
    </submittedName>
</protein>
<dbReference type="GO" id="GO:0042981">
    <property type="term" value="P:regulation of apoptotic process"/>
    <property type="evidence" value="ECO:0007669"/>
    <property type="project" value="InterPro"/>
</dbReference>
<evidence type="ECO:0000256" key="3">
    <source>
        <dbReference type="PROSITE-ProRule" id="PRU00023"/>
    </source>
</evidence>
<dbReference type="CDD" id="cd01671">
    <property type="entry name" value="CARD"/>
    <property type="match status" value="1"/>
</dbReference>
<feature type="repeat" description="ANK" evidence="3">
    <location>
        <begin position="473"/>
        <end position="505"/>
    </location>
</feature>
<dbReference type="Gene3D" id="1.10.533.10">
    <property type="entry name" value="Death Domain, Fas"/>
    <property type="match status" value="1"/>
</dbReference>
<dbReference type="InterPro" id="IPR002110">
    <property type="entry name" value="Ankyrin_rpt"/>
</dbReference>
<evidence type="ECO:0000256" key="4">
    <source>
        <dbReference type="SAM" id="MobiDB-lite"/>
    </source>
</evidence>
<sequence length="817" mass="87585">MQQQQQQPPSQTFNLLRMQMTGEQDKQGRVRLDVGTNAAPGAKTSNPYAIDVVRLRKKELSRGIINTEQLLESLVEHGVLSYDKRMALSTLRTREERNTRMLEMVARSGERACRLFFHPCLKQAEPELYSTIRRYVGEVSRQVGDSRRQLIGYLLERDNGSLEEFENGDDPPSKVKVITRKPRKMPVGDAPPPKVEKPAQEPEPPPPQPQPEVLVVTDEATFKAAIDGDLAYFERASLTSGDVNKVNERKETLLHLAAAQGHASLVEFLLKKGAKFNMKDVNGRTALHAAAENGQDAVLRLLLSAGADVYALDNKGENAAELALRNNHTSAASILVEHEKTRRDRRRHLIHMAALKNESRVVAALLQCGANVASPDEKDRTALYYAVTGGFTETVQVLLAAGAKCDHDLVDMAFDANNAGMFELLLLSHALGEMSDEAKARLLFKAVERGLDGTVLALLKQGADPNAADAGRSSYTPLLLAAEMGHADVALVLLEQGARVDVRTSDSSSALHLASGKGHVSTVQLLLGKGLAVGVTGHLERTALHSAAAEGHLAVAELLLREGAKVGAAGRDGATPLHLAAESGHVEVARLLVKNGADPGAKDKKGKTPLHLSAMGGDVHLLEVLLEEKRADVNVADGEKKTPLHLAAGHGHVSAVSLLLARGAKAFSRDMDGNAALHFAAAAGSAEATGVLLEAGRAGKTNSKRKSAADERNTWRKTPLHIAAETGRPELVELLLKSGGASLNALDNSRDTPLHCAVRGAHVAAARLLAGWAEGPEKPNLFAANALDKTPLQLAEAGDTDGHREIATLLRKKMRII</sequence>
<dbReference type="Pfam" id="PF00619">
    <property type="entry name" value="CARD"/>
    <property type="match status" value="1"/>
</dbReference>
<dbReference type="AlphaFoldDB" id="A0AAJ7X5N0"/>
<dbReference type="SUPFAM" id="SSF47986">
    <property type="entry name" value="DEATH domain"/>
    <property type="match status" value="1"/>
</dbReference>
<evidence type="ECO:0000313" key="7">
    <source>
        <dbReference type="RefSeq" id="XP_032822186.1"/>
    </source>
</evidence>
<evidence type="ECO:0000259" key="5">
    <source>
        <dbReference type="PROSITE" id="PS50209"/>
    </source>
</evidence>
<feature type="repeat" description="ANK" evidence="3">
    <location>
        <begin position="639"/>
        <end position="671"/>
    </location>
</feature>
<dbReference type="SMART" id="SM00248">
    <property type="entry name" value="ANK"/>
    <property type="match status" value="15"/>
</dbReference>
<gene>
    <name evidence="7" type="primary">LOC116948964</name>
</gene>
<proteinExistence type="predicted"/>
<dbReference type="SUPFAM" id="SSF48403">
    <property type="entry name" value="Ankyrin repeat"/>
    <property type="match status" value="2"/>
</dbReference>
<dbReference type="Pfam" id="PF13637">
    <property type="entry name" value="Ank_4"/>
    <property type="match status" value="1"/>
</dbReference>